<proteinExistence type="predicted"/>
<accession>A0A7I7RYF8</accession>
<keyword evidence="2" id="KW-1185">Reference proteome</keyword>
<protein>
    <submittedName>
        <fullName evidence="1">Uncharacterized protein</fullName>
    </submittedName>
</protein>
<organism evidence="1 2">
    <name type="scientific">Mycolicibacterium arabiense</name>
    <dbReference type="NCBI Taxonomy" id="1286181"/>
    <lineage>
        <taxon>Bacteria</taxon>
        <taxon>Bacillati</taxon>
        <taxon>Actinomycetota</taxon>
        <taxon>Actinomycetes</taxon>
        <taxon>Mycobacteriales</taxon>
        <taxon>Mycobacteriaceae</taxon>
        <taxon>Mycolicibacterium</taxon>
    </lineage>
</organism>
<dbReference type="AlphaFoldDB" id="A0A7I7RYF8"/>
<gene>
    <name evidence="1" type="ORF">MARA_22430</name>
</gene>
<evidence type="ECO:0000313" key="1">
    <source>
        <dbReference type="EMBL" id="BBY48775.1"/>
    </source>
</evidence>
<evidence type="ECO:0000313" key="2">
    <source>
        <dbReference type="Proteomes" id="UP000467428"/>
    </source>
</evidence>
<geneLocation type="plasmid" evidence="2">
    <name>pjcm18538 dna</name>
</geneLocation>
<dbReference type="EMBL" id="AP022593">
    <property type="protein sequence ID" value="BBY48775.1"/>
    <property type="molecule type" value="Genomic_DNA"/>
</dbReference>
<sequence>MMSTATRLLVAGAAAVAVVIQMAIVVETAVSVAPRPRAALSVRDAIPLHQVIRNADRESPWPEVWVDAVCDRPVYPVRGSEEMPHATRIATCTSRVKLGGDVDYLMIAYYPSDQLMQADLRDRGYTYYWSGSRWDKPFVIATVSETTVIGASGLPVASSLEPLERFGRNVERVPQNP</sequence>
<dbReference type="Proteomes" id="UP000467428">
    <property type="component" value="Chromosome"/>
</dbReference>
<dbReference type="KEGG" id="marz:MARA_22430"/>
<reference evidence="1 2" key="1">
    <citation type="journal article" date="2019" name="Emerg. Microbes Infect.">
        <title>Comprehensive subspecies identification of 175 nontuberculous mycobacteria species based on 7547 genomic profiles.</title>
        <authorList>
            <person name="Matsumoto Y."/>
            <person name="Kinjo T."/>
            <person name="Motooka D."/>
            <person name="Nabeya D."/>
            <person name="Jung N."/>
            <person name="Uechi K."/>
            <person name="Horii T."/>
            <person name="Iida T."/>
            <person name="Fujita J."/>
            <person name="Nakamura S."/>
        </authorList>
    </citation>
    <scope>NUCLEOTIDE SEQUENCE [LARGE SCALE GENOMIC DNA]</scope>
    <source>
        <strain evidence="1 2">JCM 18538</strain>
    </source>
</reference>
<name>A0A7I7RYF8_9MYCO</name>